<keyword evidence="4 7" id="KW-0808">Transferase</keyword>
<dbReference type="InterPro" id="IPR029063">
    <property type="entry name" value="SAM-dependent_MTases_sf"/>
</dbReference>
<dbReference type="GO" id="GO:0052908">
    <property type="term" value="F:16S rRNA (adenine(1518)-N(6)/adenine(1519)-N(6))-dimethyltransferase activity"/>
    <property type="evidence" value="ECO:0007669"/>
    <property type="project" value="UniProtKB-EC"/>
</dbReference>
<dbReference type="SUPFAM" id="SSF53335">
    <property type="entry name" value="S-adenosyl-L-methionine-dependent methyltransferases"/>
    <property type="match status" value="1"/>
</dbReference>
<dbReference type="PANTHER" id="PTHR11727:SF7">
    <property type="entry name" value="DIMETHYLADENOSINE TRANSFERASE-RELATED"/>
    <property type="match status" value="1"/>
</dbReference>
<dbReference type="CDD" id="cd02440">
    <property type="entry name" value="AdoMet_MTases"/>
    <property type="match status" value="1"/>
</dbReference>
<evidence type="ECO:0000256" key="5">
    <source>
        <dbReference type="ARBA" id="ARBA00022691"/>
    </source>
</evidence>
<evidence type="ECO:0000256" key="4">
    <source>
        <dbReference type="ARBA" id="ARBA00022679"/>
    </source>
</evidence>
<comment type="similarity">
    <text evidence="7">Belongs to the class I-like SAM-binding methyltransferase superfamily. rRNA adenine N(6)-methyltransferase family. RsmA subfamily.</text>
</comment>
<dbReference type="PROSITE" id="PS01131">
    <property type="entry name" value="RRNA_A_DIMETH"/>
    <property type="match status" value="1"/>
</dbReference>
<keyword evidence="1 7" id="KW-0963">Cytoplasm</keyword>
<evidence type="ECO:0000256" key="1">
    <source>
        <dbReference type="ARBA" id="ARBA00022490"/>
    </source>
</evidence>
<dbReference type="AlphaFoldDB" id="A0A6B1DWF9"/>
<dbReference type="InterPro" id="IPR001737">
    <property type="entry name" value="KsgA/Erm"/>
</dbReference>
<dbReference type="HAMAP" id="MF_00607">
    <property type="entry name" value="16SrRNA_methyltr_A"/>
    <property type="match status" value="1"/>
</dbReference>
<evidence type="ECO:0000259" key="9">
    <source>
        <dbReference type="SMART" id="SM00650"/>
    </source>
</evidence>
<evidence type="ECO:0000256" key="6">
    <source>
        <dbReference type="ARBA" id="ARBA00022884"/>
    </source>
</evidence>
<feature type="binding site" evidence="7 8">
    <location>
        <position position="26"/>
    </location>
    <ligand>
        <name>S-adenosyl-L-methionine</name>
        <dbReference type="ChEBI" id="CHEBI:59789"/>
    </ligand>
</feature>
<proteinExistence type="inferred from homology"/>
<keyword evidence="3 7" id="KW-0489">Methyltransferase</keyword>
<dbReference type="SMART" id="SM00650">
    <property type="entry name" value="rADc"/>
    <property type="match status" value="1"/>
</dbReference>
<comment type="function">
    <text evidence="7">Specifically dimethylates two adjacent adenosines (A1518 and A1519) in the loop of a conserved hairpin near the 3'-end of 16S rRNA in the 30S particle. May play a critical role in biogenesis of 30S subunits.</text>
</comment>
<dbReference type="InterPro" id="IPR023165">
    <property type="entry name" value="rRNA_Ade_diMease-like_C"/>
</dbReference>
<feature type="binding site" evidence="7 8">
    <location>
        <position position="51"/>
    </location>
    <ligand>
        <name>S-adenosyl-L-methionine</name>
        <dbReference type="ChEBI" id="CHEBI:59789"/>
    </ligand>
</feature>
<comment type="catalytic activity">
    <reaction evidence="7">
        <text>adenosine(1518)/adenosine(1519) in 16S rRNA + 4 S-adenosyl-L-methionine = N(6)-dimethyladenosine(1518)/N(6)-dimethyladenosine(1519) in 16S rRNA + 4 S-adenosyl-L-homocysteine + 4 H(+)</text>
        <dbReference type="Rhea" id="RHEA:19609"/>
        <dbReference type="Rhea" id="RHEA-COMP:10232"/>
        <dbReference type="Rhea" id="RHEA-COMP:10233"/>
        <dbReference type="ChEBI" id="CHEBI:15378"/>
        <dbReference type="ChEBI" id="CHEBI:57856"/>
        <dbReference type="ChEBI" id="CHEBI:59789"/>
        <dbReference type="ChEBI" id="CHEBI:74411"/>
        <dbReference type="ChEBI" id="CHEBI:74493"/>
        <dbReference type="EC" id="2.1.1.182"/>
    </reaction>
</comment>
<keyword evidence="6 7" id="KW-0694">RNA-binding</keyword>
<dbReference type="Gene3D" id="1.10.8.100">
    <property type="entry name" value="Ribosomal RNA adenine dimethylase-like, domain 2"/>
    <property type="match status" value="1"/>
</dbReference>
<evidence type="ECO:0000256" key="7">
    <source>
        <dbReference type="HAMAP-Rule" id="MF_00607"/>
    </source>
</evidence>
<keyword evidence="2 7" id="KW-0698">rRNA processing</keyword>
<dbReference type="InterPro" id="IPR020596">
    <property type="entry name" value="rRNA_Ade_Mease_Trfase_CS"/>
</dbReference>
<dbReference type="Pfam" id="PF00398">
    <property type="entry name" value="RrnaAD"/>
    <property type="match status" value="1"/>
</dbReference>
<protein>
    <recommendedName>
        <fullName evidence="7">Ribosomal RNA small subunit methyltransferase A</fullName>
        <ecNumber evidence="7">2.1.1.182</ecNumber>
    </recommendedName>
    <alternativeName>
        <fullName evidence="7">16S rRNA (adenine(1518)-N(6)/adenine(1519)-N(6))-dimethyltransferase</fullName>
    </alternativeName>
    <alternativeName>
        <fullName evidence="7">16S rRNA dimethyladenosine transferase</fullName>
    </alternativeName>
    <alternativeName>
        <fullName evidence="7">16S rRNA dimethylase</fullName>
    </alternativeName>
    <alternativeName>
        <fullName evidence="7">S-adenosylmethionine-6-N', N'-adenosyl(rRNA) dimethyltransferase</fullName>
    </alternativeName>
</protein>
<dbReference type="PROSITE" id="PS51689">
    <property type="entry name" value="SAM_RNA_A_N6_MT"/>
    <property type="match status" value="1"/>
</dbReference>
<comment type="subcellular location">
    <subcellularLocation>
        <location evidence="7">Cytoplasm</location>
    </subcellularLocation>
</comment>
<evidence type="ECO:0000313" key="10">
    <source>
        <dbReference type="EMBL" id="MYD92039.1"/>
    </source>
</evidence>
<keyword evidence="5 7" id="KW-0949">S-adenosyl-L-methionine</keyword>
<reference evidence="10" key="1">
    <citation type="submission" date="2019-09" db="EMBL/GenBank/DDBJ databases">
        <title>Characterisation of the sponge microbiome using genome-centric metagenomics.</title>
        <authorList>
            <person name="Engelberts J.P."/>
            <person name="Robbins S.J."/>
            <person name="De Goeij J.M."/>
            <person name="Aranda M."/>
            <person name="Bell S.C."/>
            <person name="Webster N.S."/>
        </authorList>
    </citation>
    <scope>NUCLEOTIDE SEQUENCE</scope>
    <source>
        <strain evidence="10">SB0662_bin_9</strain>
    </source>
</reference>
<evidence type="ECO:0000256" key="8">
    <source>
        <dbReference type="PROSITE-ProRule" id="PRU01026"/>
    </source>
</evidence>
<gene>
    <name evidence="7 10" type="primary">rsmA</name>
    <name evidence="7" type="synonym">ksgA</name>
    <name evidence="10" type="ORF">F4Y08_17200</name>
</gene>
<dbReference type="PANTHER" id="PTHR11727">
    <property type="entry name" value="DIMETHYLADENOSINE TRANSFERASE"/>
    <property type="match status" value="1"/>
</dbReference>
<dbReference type="EC" id="2.1.1.182" evidence="7"/>
<organism evidence="10">
    <name type="scientific">Caldilineaceae bacterium SB0662_bin_9</name>
    <dbReference type="NCBI Taxonomy" id="2605258"/>
    <lineage>
        <taxon>Bacteria</taxon>
        <taxon>Bacillati</taxon>
        <taxon>Chloroflexota</taxon>
        <taxon>Caldilineae</taxon>
        <taxon>Caldilineales</taxon>
        <taxon>Caldilineaceae</taxon>
    </lineage>
</organism>
<dbReference type="GO" id="GO:0003723">
    <property type="term" value="F:RNA binding"/>
    <property type="evidence" value="ECO:0007669"/>
    <property type="project" value="UniProtKB-UniRule"/>
</dbReference>
<dbReference type="GO" id="GO:0005829">
    <property type="term" value="C:cytosol"/>
    <property type="evidence" value="ECO:0007669"/>
    <property type="project" value="TreeGrafter"/>
</dbReference>
<dbReference type="EMBL" id="VXPY01000122">
    <property type="protein sequence ID" value="MYD92039.1"/>
    <property type="molecule type" value="Genomic_DNA"/>
</dbReference>
<feature type="binding site" evidence="7 8">
    <location>
        <position position="97"/>
    </location>
    <ligand>
        <name>S-adenosyl-L-methionine</name>
        <dbReference type="ChEBI" id="CHEBI:59789"/>
    </ligand>
</feature>
<accession>A0A6B1DWF9</accession>
<dbReference type="InterPro" id="IPR011530">
    <property type="entry name" value="rRNA_adenine_dimethylase"/>
</dbReference>
<name>A0A6B1DWF9_9CHLR</name>
<dbReference type="Gene3D" id="3.40.50.150">
    <property type="entry name" value="Vaccinia Virus protein VP39"/>
    <property type="match status" value="1"/>
</dbReference>
<evidence type="ECO:0000256" key="3">
    <source>
        <dbReference type="ARBA" id="ARBA00022603"/>
    </source>
</evidence>
<dbReference type="InterPro" id="IPR020598">
    <property type="entry name" value="rRNA_Ade_methylase_Trfase_N"/>
</dbReference>
<feature type="binding site" evidence="7 8">
    <location>
        <position position="72"/>
    </location>
    <ligand>
        <name>S-adenosyl-L-methionine</name>
        <dbReference type="ChEBI" id="CHEBI:59789"/>
    </ligand>
</feature>
<evidence type="ECO:0000256" key="2">
    <source>
        <dbReference type="ARBA" id="ARBA00022552"/>
    </source>
</evidence>
<feature type="binding site" evidence="7 8">
    <location>
        <position position="122"/>
    </location>
    <ligand>
        <name>S-adenosyl-L-methionine</name>
        <dbReference type="ChEBI" id="CHEBI:59789"/>
    </ligand>
</feature>
<dbReference type="NCBIfam" id="TIGR00755">
    <property type="entry name" value="ksgA"/>
    <property type="match status" value="1"/>
</dbReference>
<sequence length="284" mass="31055">MTESRQLALLRRHGIRPKRSLSQNFLVDESWLGRIADAARLDRDALVLEIGAGLGGLTHYLAEAARQVIAVELDDVLAGILEGEFADRPNVRILHADATAVDPSALAWDGDVRTLGFMAVGNLPYHAGNRILRHLYTGSVLRPKRVVALVQSDVADRICARPGDMSLLSVSCQLHANVKPLLRLPAGAFLPRPRVRSTLLELTTRPDLPCPSDAEDVMRVARAAFGQRRKQLAKTLGATLAVSRQRLAENLRRAGIDPARRPETLSVDEWKAAASAVAEVRRSK</sequence>
<comment type="caution">
    <text evidence="10">The sequence shown here is derived from an EMBL/GenBank/DDBJ whole genome shotgun (WGS) entry which is preliminary data.</text>
</comment>
<feature type="binding site" evidence="7 8">
    <location>
        <position position="24"/>
    </location>
    <ligand>
        <name>S-adenosyl-L-methionine</name>
        <dbReference type="ChEBI" id="CHEBI:59789"/>
    </ligand>
</feature>
<feature type="domain" description="Ribosomal RNA adenine methylase transferase N-terminal" evidence="9">
    <location>
        <begin position="31"/>
        <end position="206"/>
    </location>
</feature>